<dbReference type="RefSeq" id="WP_181579232.1">
    <property type="nucleotide sequence ID" value="NZ_CP059399.1"/>
</dbReference>
<evidence type="ECO:0000313" key="1">
    <source>
        <dbReference type="EMBL" id="QLY28024.1"/>
    </source>
</evidence>
<reference evidence="1 2" key="1">
    <citation type="submission" date="2020-07" db="EMBL/GenBank/DDBJ databases">
        <authorList>
            <person name="Zhuang K."/>
            <person name="Ran Y."/>
        </authorList>
    </citation>
    <scope>NUCLEOTIDE SEQUENCE [LARGE SCALE GENOMIC DNA]</scope>
    <source>
        <strain evidence="1 2">WCH-YHL-001</strain>
    </source>
</reference>
<evidence type="ECO:0000313" key="2">
    <source>
        <dbReference type="Proteomes" id="UP000515512"/>
    </source>
</evidence>
<accession>A0A7D6Z198</accession>
<sequence>MTEEEGTVSGELDVAVDETGKGLVRYRGTEVWYTIGNLEGEPPRVWETATELADAVEAEAGVRDAVGNVIPFEA</sequence>
<name>A0A7D6Z198_9NOCA</name>
<dbReference type="KEGG" id="nhu:H0264_21720"/>
<dbReference type="Proteomes" id="UP000515512">
    <property type="component" value="Chromosome"/>
</dbReference>
<organism evidence="1 2">
    <name type="scientific">Nocardia huaxiensis</name>
    <dbReference type="NCBI Taxonomy" id="2755382"/>
    <lineage>
        <taxon>Bacteria</taxon>
        <taxon>Bacillati</taxon>
        <taxon>Actinomycetota</taxon>
        <taxon>Actinomycetes</taxon>
        <taxon>Mycobacteriales</taxon>
        <taxon>Nocardiaceae</taxon>
        <taxon>Nocardia</taxon>
    </lineage>
</organism>
<keyword evidence="2" id="KW-1185">Reference proteome</keyword>
<gene>
    <name evidence="1" type="ORF">H0264_21720</name>
</gene>
<protein>
    <submittedName>
        <fullName evidence="1">Uncharacterized protein</fullName>
    </submittedName>
</protein>
<proteinExistence type="predicted"/>
<dbReference type="AlphaFoldDB" id="A0A7D6Z198"/>
<dbReference type="EMBL" id="CP059399">
    <property type="protein sequence ID" value="QLY28024.1"/>
    <property type="molecule type" value="Genomic_DNA"/>
</dbReference>